<sequence>MKISMMVIIIVTTLFCLLPYVWFIMSGQTSIKKKEKQFIKIIKDLNLSFEIKEQWNNNFIGFCQPKNVLIFIKLNNQEHKLFNIELKQIKSCQILATAQTLVKDNKSVSKLRGLDLELIMQANQAPLILNFYDSNEEFTEDLELKRAQKWESLINQNTLKPIVPPKAA</sequence>
<name>A0A506PPB5_9FLAO</name>
<dbReference type="RefSeq" id="WP_140988417.1">
    <property type="nucleotide sequence ID" value="NZ_VHIQ01000001.1"/>
</dbReference>
<protein>
    <submittedName>
        <fullName evidence="1">Uncharacterized protein</fullName>
    </submittedName>
</protein>
<accession>A0A506PPB5</accession>
<gene>
    <name evidence="1" type="ORF">FJ651_00360</name>
</gene>
<evidence type="ECO:0000313" key="1">
    <source>
        <dbReference type="EMBL" id="TPV35408.1"/>
    </source>
</evidence>
<dbReference type="Proteomes" id="UP000317332">
    <property type="component" value="Unassembled WGS sequence"/>
</dbReference>
<comment type="caution">
    <text evidence="1">The sequence shown here is derived from an EMBL/GenBank/DDBJ whole genome shotgun (WGS) entry which is preliminary data.</text>
</comment>
<dbReference type="EMBL" id="VHIQ01000001">
    <property type="protein sequence ID" value="TPV35408.1"/>
    <property type="molecule type" value="Genomic_DNA"/>
</dbReference>
<dbReference type="AlphaFoldDB" id="A0A506PPB5"/>
<dbReference type="OrthoDB" id="1436593at2"/>
<keyword evidence="2" id="KW-1185">Reference proteome</keyword>
<organism evidence="1 2">
    <name type="scientific">Paucihalobacter ruber</name>
    <dbReference type="NCBI Taxonomy" id="2567861"/>
    <lineage>
        <taxon>Bacteria</taxon>
        <taxon>Pseudomonadati</taxon>
        <taxon>Bacteroidota</taxon>
        <taxon>Flavobacteriia</taxon>
        <taxon>Flavobacteriales</taxon>
        <taxon>Flavobacteriaceae</taxon>
        <taxon>Paucihalobacter</taxon>
    </lineage>
</organism>
<proteinExistence type="predicted"/>
<reference evidence="1 2" key="1">
    <citation type="submission" date="2019-06" db="EMBL/GenBank/DDBJ databases">
        <title>Flavobacteriaceae Paucihalobacterium erythroidium CWB-1, complete genome.</title>
        <authorList>
            <person name="Wu S."/>
        </authorList>
    </citation>
    <scope>NUCLEOTIDE SEQUENCE [LARGE SCALE GENOMIC DNA]</scope>
    <source>
        <strain evidence="1 2">CWB-1</strain>
    </source>
</reference>
<evidence type="ECO:0000313" key="2">
    <source>
        <dbReference type="Proteomes" id="UP000317332"/>
    </source>
</evidence>